<feature type="region of interest" description="Disordered" evidence="5">
    <location>
        <begin position="78"/>
        <end position="179"/>
    </location>
</feature>
<dbReference type="eggNOG" id="KOG1414">
    <property type="taxonomic scope" value="Eukaryota"/>
</dbReference>
<dbReference type="EMBL" id="KI912113">
    <property type="protein sequence ID" value="ETS79911.1"/>
    <property type="molecule type" value="Genomic_DNA"/>
</dbReference>
<dbReference type="STRING" id="1229662.W3X413"/>
<evidence type="ECO:0000256" key="2">
    <source>
        <dbReference type="ARBA" id="ARBA00023015"/>
    </source>
</evidence>
<dbReference type="InParanoid" id="W3X413"/>
<comment type="subcellular location">
    <subcellularLocation>
        <location evidence="1">Nucleus</location>
    </subcellularLocation>
</comment>
<dbReference type="SMART" id="SM00338">
    <property type="entry name" value="BRLZ"/>
    <property type="match status" value="1"/>
</dbReference>
<reference evidence="8" key="1">
    <citation type="journal article" date="2015" name="BMC Genomics">
        <title>Genomic and transcriptomic analysis of the endophytic fungus Pestalotiopsis fici reveals its lifestyle and high potential for synthesis of natural products.</title>
        <authorList>
            <person name="Wang X."/>
            <person name="Zhang X."/>
            <person name="Liu L."/>
            <person name="Xiang M."/>
            <person name="Wang W."/>
            <person name="Sun X."/>
            <person name="Che Y."/>
            <person name="Guo L."/>
            <person name="Liu G."/>
            <person name="Guo L."/>
            <person name="Wang C."/>
            <person name="Yin W.B."/>
            <person name="Stadler M."/>
            <person name="Zhang X."/>
            <person name="Liu X."/>
        </authorList>
    </citation>
    <scope>NUCLEOTIDE SEQUENCE [LARGE SCALE GENOMIC DNA]</scope>
    <source>
        <strain evidence="8">W106-1 / CGMCC3.15140</strain>
    </source>
</reference>
<feature type="compositionally biased region" description="Basic residues" evidence="5">
    <location>
        <begin position="159"/>
        <end position="168"/>
    </location>
</feature>
<dbReference type="SUPFAM" id="SSF57959">
    <property type="entry name" value="Leucine zipper domain"/>
    <property type="match status" value="1"/>
</dbReference>
<dbReference type="GO" id="GO:0003700">
    <property type="term" value="F:DNA-binding transcription factor activity"/>
    <property type="evidence" value="ECO:0007669"/>
    <property type="project" value="InterPro"/>
</dbReference>
<dbReference type="RefSeq" id="XP_007834212.1">
    <property type="nucleotide sequence ID" value="XM_007836021.1"/>
</dbReference>
<keyword evidence="2" id="KW-0805">Transcription regulation</keyword>
<protein>
    <recommendedName>
        <fullName evidence="6">BZIP domain-containing protein</fullName>
    </recommendedName>
</protein>
<dbReference type="PROSITE" id="PS00036">
    <property type="entry name" value="BZIP_BASIC"/>
    <property type="match status" value="1"/>
</dbReference>
<keyword evidence="8" id="KW-1185">Reference proteome</keyword>
<dbReference type="KEGG" id="pfy:PFICI_07440"/>
<keyword evidence="3" id="KW-0804">Transcription</keyword>
<keyword evidence="4" id="KW-0539">Nucleus</keyword>
<feature type="compositionally biased region" description="Polar residues" evidence="5">
    <location>
        <begin position="109"/>
        <end position="130"/>
    </location>
</feature>
<evidence type="ECO:0000256" key="4">
    <source>
        <dbReference type="ARBA" id="ARBA00023242"/>
    </source>
</evidence>
<dbReference type="PANTHER" id="PTHR19304">
    <property type="entry name" value="CYCLIC-AMP RESPONSE ELEMENT BINDING PROTEIN"/>
    <property type="match status" value="1"/>
</dbReference>
<organism evidence="7 8">
    <name type="scientific">Pestalotiopsis fici (strain W106-1 / CGMCC3.15140)</name>
    <dbReference type="NCBI Taxonomy" id="1229662"/>
    <lineage>
        <taxon>Eukaryota</taxon>
        <taxon>Fungi</taxon>
        <taxon>Dikarya</taxon>
        <taxon>Ascomycota</taxon>
        <taxon>Pezizomycotina</taxon>
        <taxon>Sordariomycetes</taxon>
        <taxon>Xylariomycetidae</taxon>
        <taxon>Amphisphaeriales</taxon>
        <taxon>Sporocadaceae</taxon>
        <taxon>Pestalotiopsis</taxon>
    </lineage>
</organism>
<evidence type="ECO:0000256" key="5">
    <source>
        <dbReference type="SAM" id="MobiDB-lite"/>
    </source>
</evidence>
<dbReference type="PROSITE" id="PS50217">
    <property type="entry name" value="BZIP"/>
    <property type="match status" value="1"/>
</dbReference>
<evidence type="ECO:0000259" key="6">
    <source>
        <dbReference type="PROSITE" id="PS50217"/>
    </source>
</evidence>
<dbReference type="Gene3D" id="1.20.5.170">
    <property type="match status" value="1"/>
</dbReference>
<dbReference type="AlphaFoldDB" id="W3X413"/>
<dbReference type="InterPro" id="IPR046347">
    <property type="entry name" value="bZIP_sf"/>
</dbReference>
<proteinExistence type="predicted"/>
<dbReference type="InterPro" id="IPR051027">
    <property type="entry name" value="bZIP_transcription_factors"/>
</dbReference>
<evidence type="ECO:0000313" key="7">
    <source>
        <dbReference type="EMBL" id="ETS79911.1"/>
    </source>
</evidence>
<dbReference type="GeneID" id="19272453"/>
<dbReference type="InterPro" id="IPR004827">
    <property type="entry name" value="bZIP"/>
</dbReference>
<dbReference type="OrthoDB" id="295274at2759"/>
<dbReference type="Proteomes" id="UP000030651">
    <property type="component" value="Unassembled WGS sequence"/>
</dbReference>
<dbReference type="CDD" id="cd14687">
    <property type="entry name" value="bZIP_ATF2"/>
    <property type="match status" value="1"/>
</dbReference>
<evidence type="ECO:0000256" key="1">
    <source>
        <dbReference type="ARBA" id="ARBA00004123"/>
    </source>
</evidence>
<gene>
    <name evidence="7" type="ORF">PFICI_07440</name>
</gene>
<dbReference type="Pfam" id="PF00170">
    <property type="entry name" value="bZIP_1"/>
    <property type="match status" value="1"/>
</dbReference>
<name>W3X413_PESFW</name>
<evidence type="ECO:0000256" key="3">
    <source>
        <dbReference type="ARBA" id="ARBA00023163"/>
    </source>
</evidence>
<dbReference type="HOGENOM" id="CLU_713912_0_0_1"/>
<feature type="domain" description="BZIP" evidence="6">
    <location>
        <begin position="179"/>
        <end position="242"/>
    </location>
</feature>
<feature type="compositionally biased region" description="Basic and acidic residues" evidence="5">
    <location>
        <begin position="169"/>
        <end position="179"/>
    </location>
</feature>
<accession>W3X413</accession>
<sequence>MDGDAHFYSYDPQAQDGRGYQAFDGEAGASQQIYHSGFAALSFPEAVPSQPVHMPIGLMQPPLTRSSLPARASVQSDLDIYGSAPPNHQRQRRLSPAPSLDRLKLESPELTSGPSSTPESRLSGQSITPNITPPDLAAYPIQPSKPSEAVFPPPAPLLPRRRRPRKPRPKPELSVEEETAKREKFLERNRVAAGKCREKRKTWMTDLEDTKLELEDRNTRLRTEHSALLMEFNQMRAALMAHANCGDVRINKWVENEAKRFVLGAGEQYDSMLATYGISTGPQIRNDSTSTMSEYTTAVIQDMENASRQRTIPVTHGMSPTQSASISMPRAMPDTSILFRDPATHDPGRRPMILNEPVYMVSPTTRIENNASLGNYLENVPRPYPAC</sequence>
<dbReference type="GO" id="GO:0005634">
    <property type="term" value="C:nucleus"/>
    <property type="evidence" value="ECO:0007669"/>
    <property type="project" value="UniProtKB-SubCell"/>
</dbReference>
<evidence type="ECO:0000313" key="8">
    <source>
        <dbReference type="Proteomes" id="UP000030651"/>
    </source>
</evidence>